<feature type="compositionally biased region" description="Polar residues" evidence="1">
    <location>
        <begin position="34"/>
        <end position="44"/>
    </location>
</feature>
<name>A0A8H4R791_9HELO</name>
<organism evidence="2 3">
    <name type="scientific">Cudoniella acicularis</name>
    <dbReference type="NCBI Taxonomy" id="354080"/>
    <lineage>
        <taxon>Eukaryota</taxon>
        <taxon>Fungi</taxon>
        <taxon>Dikarya</taxon>
        <taxon>Ascomycota</taxon>
        <taxon>Pezizomycotina</taxon>
        <taxon>Leotiomycetes</taxon>
        <taxon>Helotiales</taxon>
        <taxon>Tricladiaceae</taxon>
        <taxon>Cudoniella</taxon>
    </lineage>
</organism>
<evidence type="ECO:0000313" key="3">
    <source>
        <dbReference type="Proteomes" id="UP000566819"/>
    </source>
</evidence>
<dbReference type="CDD" id="cd00882">
    <property type="entry name" value="Ras_like_GTPase"/>
    <property type="match status" value="1"/>
</dbReference>
<keyword evidence="3" id="KW-1185">Reference proteome</keyword>
<evidence type="ECO:0000256" key="1">
    <source>
        <dbReference type="SAM" id="MobiDB-lite"/>
    </source>
</evidence>
<dbReference type="Proteomes" id="UP000566819">
    <property type="component" value="Unassembled WGS sequence"/>
</dbReference>
<reference evidence="2 3" key="1">
    <citation type="submission" date="2020-03" db="EMBL/GenBank/DDBJ databases">
        <title>Draft Genome Sequence of Cudoniella acicularis.</title>
        <authorList>
            <person name="Buettner E."/>
            <person name="Kellner H."/>
        </authorList>
    </citation>
    <scope>NUCLEOTIDE SEQUENCE [LARGE SCALE GENOMIC DNA]</scope>
    <source>
        <strain evidence="2 3">DSM 108380</strain>
    </source>
</reference>
<dbReference type="SUPFAM" id="SSF52540">
    <property type="entry name" value="P-loop containing nucleoside triphosphate hydrolases"/>
    <property type="match status" value="1"/>
</dbReference>
<evidence type="ECO:0000313" key="2">
    <source>
        <dbReference type="EMBL" id="KAF4624218.1"/>
    </source>
</evidence>
<accession>A0A8H4R791</accession>
<gene>
    <name evidence="2" type="ORF">G7Y89_g13957</name>
</gene>
<dbReference type="OrthoDB" id="59699at2759"/>
<evidence type="ECO:0008006" key="4">
    <source>
        <dbReference type="Google" id="ProtNLM"/>
    </source>
</evidence>
<comment type="caution">
    <text evidence="2">The sequence shown here is derived from an EMBL/GenBank/DDBJ whole genome shotgun (WGS) entry which is preliminary data.</text>
</comment>
<feature type="compositionally biased region" description="Polar residues" evidence="1">
    <location>
        <begin position="7"/>
        <end position="21"/>
    </location>
</feature>
<sequence>MSREETTPNQTQNENSRSHQASIEDEVEEEAGRQEQNNVPNGTHNRNDIPHTDGVEYGAGNEIRAFVRAEEDTRKEVMPTIEQIRLVLLGRAEAGKSTMISRVFDVPEEDAMVNHDRAGVHDIQIGKTYPQNPGIVVHDSGGIEGGDDAAVQAITRFLQARSNAKYLKDQVHCIWYCIPLSAGRPLDKFDLRFLSNLSAFVGPVPVIVIFTKFDSLVARHRDILSRQKPRLPDVRLDETAEAKASQEFETRYLKDMQDATKKYPKRVPYVRVGRMQGYDYGGAEHGDPENETNAKGLINLVDEVVDERLRLIWTSIQRFNADWKIKGTNLHSHPKVIIPTISGKLANELPASVQVGMSLFTATVIANTVPFLPGKDFAVEEIVFSKLFTAIHGIWNRDDFLFFREKKTQKIFLEAIFDEGILEQVVSVAFNVADIIGPFSQSRNTVKFMKVIAGLTLLHEQLFWRQKTILAEQNQISVAEGRGLQGAGRENTQPLSESEVKAIVDAFRRSEEGNTCRRDMCAYIDGGLSKVGVNWFKAFSSDRIEELIFDSLRIARKPKAPWE</sequence>
<proteinExistence type="predicted"/>
<protein>
    <recommendedName>
        <fullName evidence="4">G domain-containing protein</fullName>
    </recommendedName>
</protein>
<feature type="region of interest" description="Disordered" evidence="1">
    <location>
        <begin position="1"/>
        <end position="57"/>
    </location>
</feature>
<dbReference type="EMBL" id="JAAMPI010001733">
    <property type="protein sequence ID" value="KAF4624218.1"/>
    <property type="molecule type" value="Genomic_DNA"/>
</dbReference>
<dbReference type="Gene3D" id="3.40.50.300">
    <property type="entry name" value="P-loop containing nucleotide triphosphate hydrolases"/>
    <property type="match status" value="1"/>
</dbReference>
<feature type="compositionally biased region" description="Basic and acidic residues" evidence="1">
    <location>
        <begin position="45"/>
        <end position="54"/>
    </location>
</feature>
<dbReference type="AlphaFoldDB" id="A0A8H4R791"/>
<dbReference type="InterPro" id="IPR027417">
    <property type="entry name" value="P-loop_NTPase"/>
</dbReference>